<dbReference type="RefSeq" id="WP_309771721.1">
    <property type="nucleotide sequence ID" value="NZ_JAVIZC010000003.1"/>
</dbReference>
<evidence type="ECO:0000313" key="3">
    <source>
        <dbReference type="Proteomes" id="UP001255601"/>
    </source>
</evidence>
<reference evidence="2" key="1">
    <citation type="submission" date="2023-08" db="EMBL/GenBank/DDBJ databases">
        <title>Functional and genomic diversity of the sorghum phyllosphere microbiome.</title>
        <authorList>
            <person name="Shade A."/>
        </authorList>
    </citation>
    <scope>NUCLEOTIDE SEQUENCE</scope>
    <source>
        <strain evidence="2">SORGH_AS_0974</strain>
    </source>
</reference>
<feature type="compositionally biased region" description="Gly residues" evidence="1">
    <location>
        <begin position="492"/>
        <end position="503"/>
    </location>
</feature>
<protein>
    <recommendedName>
        <fullName evidence="4">Terminase</fullName>
    </recommendedName>
</protein>
<dbReference type="InterPro" id="IPR027417">
    <property type="entry name" value="P-loop_NTPase"/>
</dbReference>
<evidence type="ECO:0008006" key="4">
    <source>
        <dbReference type="Google" id="ProtNLM"/>
    </source>
</evidence>
<gene>
    <name evidence="2" type="ORF">QE369_003487</name>
</gene>
<dbReference type="Gene3D" id="3.30.420.240">
    <property type="match status" value="1"/>
</dbReference>
<dbReference type="SUPFAM" id="SSF52540">
    <property type="entry name" value="P-loop containing nucleoside triphosphate hydrolases"/>
    <property type="match status" value="1"/>
</dbReference>
<feature type="region of interest" description="Disordered" evidence="1">
    <location>
        <begin position="477"/>
        <end position="503"/>
    </location>
</feature>
<feature type="compositionally biased region" description="Basic and acidic residues" evidence="1">
    <location>
        <begin position="478"/>
        <end position="491"/>
    </location>
</feature>
<dbReference type="Proteomes" id="UP001255601">
    <property type="component" value="Unassembled WGS sequence"/>
</dbReference>
<name>A0AAJ2BBD3_9HYPH</name>
<proteinExistence type="predicted"/>
<accession>A0AAJ2BBD3</accession>
<organism evidence="2 3">
    <name type="scientific">Agrobacterium larrymoorei</name>
    <dbReference type="NCBI Taxonomy" id="160699"/>
    <lineage>
        <taxon>Bacteria</taxon>
        <taxon>Pseudomonadati</taxon>
        <taxon>Pseudomonadota</taxon>
        <taxon>Alphaproteobacteria</taxon>
        <taxon>Hyphomicrobiales</taxon>
        <taxon>Rhizobiaceae</taxon>
        <taxon>Rhizobium/Agrobacterium group</taxon>
        <taxon>Agrobacterium</taxon>
    </lineage>
</organism>
<evidence type="ECO:0000313" key="2">
    <source>
        <dbReference type="EMBL" id="MDR6103290.1"/>
    </source>
</evidence>
<sequence length="503" mass="56753">MGNAKQASKGRVDADLDAEIIEAAARFQYDPQGWARFAWDWGEGELDGIAGPRDWQADINDEIRQHLNSENRYQPLQIAVASGHGIGKSAQMGMMANWAMSCFADCKIVVTANTETQLRTKTSPEVGKWFRSSITSHWFETQAMSIKSRDRGHADLWRLDFVAWSANNTEAFAGLHNKDRIIVLMFDEASKITDSVWEVAEGALTDENTIIIWIVFGNPTQNTGRFRECFRRHRRRWIRRQIDSRTVPGTNKKKLAEWVSDYGEDSDFVKVRVRGMFPSTSAKQFISTEDVDAAQKVHLRKEQYDFAPKIIGVDPAWTGDDELVIYLRQGLYARLLMTMPKNDNDILVANHVARFEDELQADAVFIDLGHGTGIYSAGVTLGRNWQLVSFAEKSIDRGCLNKRAEMWKGMRDWLKQGGALDARDDILYHDLIGPELVARVDGKLQIESKEDMKARGLPSPNRADALGLTFARPVVPKGRGDERYNHSRETGYGDGGDGYNPFG</sequence>
<dbReference type="AlphaFoldDB" id="A0AAJ2BBD3"/>
<evidence type="ECO:0000256" key="1">
    <source>
        <dbReference type="SAM" id="MobiDB-lite"/>
    </source>
</evidence>
<dbReference type="EMBL" id="JAVIZC010000003">
    <property type="protein sequence ID" value="MDR6103290.1"/>
    <property type="molecule type" value="Genomic_DNA"/>
</dbReference>
<dbReference type="Gene3D" id="3.40.50.300">
    <property type="entry name" value="P-loop containing nucleotide triphosphate hydrolases"/>
    <property type="match status" value="1"/>
</dbReference>
<comment type="caution">
    <text evidence="2">The sequence shown here is derived from an EMBL/GenBank/DDBJ whole genome shotgun (WGS) entry which is preliminary data.</text>
</comment>